<feature type="binding site" evidence="9">
    <location>
        <position position="170"/>
    </location>
    <ligand>
        <name>3-phosphoshikimate</name>
        <dbReference type="ChEBI" id="CHEBI:145989"/>
    </ligand>
</feature>
<dbReference type="PIRSF" id="PIRSF000505">
    <property type="entry name" value="EPSPS"/>
    <property type="match status" value="1"/>
</dbReference>
<dbReference type="InterPro" id="IPR001986">
    <property type="entry name" value="Enolpyruvate_Tfrase_dom"/>
</dbReference>
<dbReference type="PANTHER" id="PTHR21090:SF5">
    <property type="entry name" value="PENTAFUNCTIONAL AROM POLYPEPTIDE"/>
    <property type="match status" value="1"/>
</dbReference>
<evidence type="ECO:0000256" key="3">
    <source>
        <dbReference type="ARBA" id="ARBA00009948"/>
    </source>
</evidence>
<comment type="subunit">
    <text evidence="9">Monomer.</text>
</comment>
<feature type="binding site" evidence="9">
    <location>
        <position position="123"/>
    </location>
    <ligand>
        <name>phosphoenolpyruvate</name>
        <dbReference type="ChEBI" id="CHEBI:58702"/>
    </ligand>
</feature>
<comment type="similarity">
    <text evidence="3 9">Belongs to the EPSP synthase family.</text>
</comment>
<dbReference type="Gene3D" id="3.65.10.10">
    <property type="entry name" value="Enolpyruvate transferase domain"/>
    <property type="match status" value="2"/>
</dbReference>
<keyword evidence="12" id="KW-1185">Reference proteome</keyword>
<feature type="active site" description="Proton acceptor" evidence="9">
    <location>
        <position position="316"/>
    </location>
</feature>
<evidence type="ECO:0000256" key="5">
    <source>
        <dbReference type="ARBA" id="ARBA00022605"/>
    </source>
</evidence>
<dbReference type="SUPFAM" id="SSF55205">
    <property type="entry name" value="EPT/RTPC-like"/>
    <property type="match status" value="1"/>
</dbReference>
<evidence type="ECO:0000256" key="8">
    <source>
        <dbReference type="ARBA" id="ARBA00044633"/>
    </source>
</evidence>
<dbReference type="Proteomes" id="UP000308230">
    <property type="component" value="Unassembled WGS sequence"/>
</dbReference>
<dbReference type="InterPro" id="IPR036968">
    <property type="entry name" value="Enolpyruvate_Tfrase_sf"/>
</dbReference>
<keyword evidence="7 9" id="KW-0057">Aromatic amino acid biosynthesis</keyword>
<dbReference type="PANTHER" id="PTHR21090">
    <property type="entry name" value="AROM/DEHYDROQUINATE SYNTHASE"/>
    <property type="match status" value="1"/>
</dbReference>
<evidence type="ECO:0000313" key="12">
    <source>
        <dbReference type="Proteomes" id="UP000308230"/>
    </source>
</evidence>
<dbReference type="NCBIfam" id="TIGR01356">
    <property type="entry name" value="aroA"/>
    <property type="match status" value="1"/>
</dbReference>
<sequence>MGIRKIENNNRSLKGSIKVPGDKSISHRAVMFGSMANGITEVTGFLNGEDCLSTIKCFKSLGVEIEHKGESLRIHGKGLEGLQEPLSPLDVGNSGTTARLLLGILAGRPFHSVLVGDASISKRPMDRVTIPLQKMGAKIDGRENGSLTPISVRGGGLQAITYDSPVASAQVKSSLILAALQAEGTTTLSEPFLSRDHTERMLKSFGASVSRNEGQVIVKGGQKLTGTKVSVPADISSAAFFLAAAAITPGSDITLTDVGINSTRSGIIDVLQEMGANLAINNKREENGEEVADLHITSSELEGITIEGEMIPRLIDEIPVIALLATQAEGKTVIKDAAELKVKETNRIDAVVTQLAKLGASVTATDDGMIIEGKTKLNGGPVTSLGDHRIGMSLAVAGCIADSPVELELADAISVSYPNFFEDLEKLRT</sequence>
<dbReference type="GO" id="GO:0008652">
    <property type="term" value="P:amino acid biosynthetic process"/>
    <property type="evidence" value="ECO:0007669"/>
    <property type="project" value="UniProtKB-KW"/>
</dbReference>
<feature type="binding site" evidence="9">
    <location>
        <position position="316"/>
    </location>
    <ligand>
        <name>3-phosphoshikimate</name>
        <dbReference type="ChEBI" id="CHEBI:145989"/>
    </ligand>
</feature>
<reference evidence="11 12" key="1">
    <citation type="submission" date="2019-04" db="EMBL/GenBank/DDBJ databases">
        <title>Bacillus caeni sp. nov., a bacterium isolated from mangrove sediment.</title>
        <authorList>
            <person name="Huang H."/>
            <person name="Mo K."/>
            <person name="Hu Y."/>
        </authorList>
    </citation>
    <scope>NUCLEOTIDE SEQUENCE [LARGE SCALE GENOMIC DNA]</scope>
    <source>
        <strain evidence="11 12">HB172195</strain>
    </source>
</reference>
<keyword evidence="6 9" id="KW-0808">Transferase</keyword>
<evidence type="ECO:0000259" key="10">
    <source>
        <dbReference type="Pfam" id="PF00275"/>
    </source>
</evidence>
<dbReference type="InterPro" id="IPR006264">
    <property type="entry name" value="EPSP_synthase"/>
</dbReference>
<dbReference type="RefSeq" id="WP_138128339.1">
    <property type="nucleotide sequence ID" value="NZ_SWLG01000015.1"/>
</dbReference>
<feature type="binding site" evidence="9">
    <location>
        <position position="95"/>
    </location>
    <ligand>
        <name>phosphoenolpyruvate</name>
        <dbReference type="ChEBI" id="CHEBI:58702"/>
    </ligand>
</feature>
<dbReference type="FunFam" id="3.65.10.10:FF:000006">
    <property type="entry name" value="3-phosphoshikimate 1-carboxyvinyltransferase"/>
    <property type="match status" value="1"/>
</dbReference>
<feature type="binding site" evidence="9">
    <location>
        <position position="23"/>
    </location>
    <ligand>
        <name>3-phosphoshikimate</name>
        <dbReference type="ChEBI" id="CHEBI:145989"/>
    </ligand>
</feature>
<dbReference type="UniPathway" id="UPA00053">
    <property type="reaction ID" value="UER00089"/>
</dbReference>
<dbReference type="PROSITE" id="PS00104">
    <property type="entry name" value="EPSP_SYNTHASE_1"/>
    <property type="match status" value="1"/>
</dbReference>
<comment type="subcellular location">
    <subcellularLocation>
        <location evidence="9">Cytoplasm</location>
    </subcellularLocation>
</comment>
<accession>A0A5R9F508</accession>
<comment type="pathway">
    <text evidence="2 9">Metabolic intermediate biosynthesis; chorismate biosynthesis; chorismate from D-erythrose 4-phosphate and phosphoenolpyruvate: step 6/7.</text>
</comment>
<dbReference type="EMBL" id="SWLG01000015">
    <property type="protein sequence ID" value="TLS35903.1"/>
    <property type="molecule type" value="Genomic_DNA"/>
</dbReference>
<dbReference type="OrthoDB" id="9809920at2"/>
<dbReference type="AlphaFoldDB" id="A0A5R9F508"/>
<dbReference type="Pfam" id="PF00275">
    <property type="entry name" value="EPSP_synthase"/>
    <property type="match status" value="1"/>
</dbReference>
<comment type="catalytic activity">
    <reaction evidence="8">
        <text>3-phosphoshikimate + phosphoenolpyruvate = 5-O-(1-carboxyvinyl)-3-phosphoshikimate + phosphate</text>
        <dbReference type="Rhea" id="RHEA:21256"/>
        <dbReference type="ChEBI" id="CHEBI:43474"/>
        <dbReference type="ChEBI" id="CHEBI:57701"/>
        <dbReference type="ChEBI" id="CHEBI:58702"/>
        <dbReference type="ChEBI" id="CHEBI:145989"/>
        <dbReference type="EC" id="2.5.1.19"/>
    </reaction>
    <physiologicalReaction direction="left-to-right" evidence="8">
        <dbReference type="Rhea" id="RHEA:21257"/>
    </physiologicalReaction>
</comment>
<dbReference type="EC" id="2.5.1.19" evidence="9"/>
<feature type="binding site" evidence="9">
    <location>
        <position position="23"/>
    </location>
    <ligand>
        <name>phosphoenolpyruvate</name>
        <dbReference type="ChEBI" id="CHEBI:58702"/>
    </ligand>
</feature>
<feature type="domain" description="Enolpyruvate transferase" evidence="10">
    <location>
        <begin position="11"/>
        <end position="424"/>
    </location>
</feature>
<evidence type="ECO:0000256" key="9">
    <source>
        <dbReference type="HAMAP-Rule" id="MF_00210"/>
    </source>
</evidence>
<evidence type="ECO:0000256" key="2">
    <source>
        <dbReference type="ARBA" id="ARBA00004811"/>
    </source>
</evidence>
<comment type="caution">
    <text evidence="11">The sequence shown here is derived from an EMBL/GenBank/DDBJ whole genome shotgun (WGS) entry which is preliminary data.</text>
</comment>
<keyword evidence="5 9" id="KW-0028">Amino-acid biosynthesis</keyword>
<dbReference type="InterPro" id="IPR013792">
    <property type="entry name" value="RNA3'P_cycl/enolpyr_Trfase_a/b"/>
</dbReference>
<evidence type="ECO:0000256" key="7">
    <source>
        <dbReference type="ARBA" id="ARBA00023141"/>
    </source>
</evidence>
<dbReference type="HAMAP" id="MF_00210">
    <property type="entry name" value="EPSP_synth"/>
    <property type="match status" value="1"/>
</dbReference>
<feature type="binding site" evidence="9">
    <location>
        <position position="170"/>
    </location>
    <ligand>
        <name>phosphoenolpyruvate</name>
        <dbReference type="ChEBI" id="CHEBI:58702"/>
    </ligand>
</feature>
<organism evidence="11 12">
    <name type="scientific">Exobacillus caeni</name>
    <dbReference type="NCBI Taxonomy" id="2574798"/>
    <lineage>
        <taxon>Bacteria</taxon>
        <taxon>Bacillati</taxon>
        <taxon>Bacillota</taxon>
        <taxon>Bacilli</taxon>
        <taxon>Bacillales</taxon>
        <taxon>Guptibacillaceae</taxon>
        <taxon>Exobacillus</taxon>
    </lineage>
</organism>
<protein>
    <recommendedName>
        <fullName evidence="9">3-phosphoshikimate 1-carboxyvinyltransferase</fullName>
        <ecNumber evidence="9">2.5.1.19</ecNumber>
    </recommendedName>
    <alternativeName>
        <fullName evidence="9">5-enolpyruvylshikimate-3-phosphate synthase</fullName>
        <shortName evidence="9">EPSP synthase</shortName>
        <shortName evidence="9">EPSPS</shortName>
    </alternativeName>
</protein>
<comment type="caution">
    <text evidence="9">Lacks conserved residue(s) required for the propagation of feature annotation.</text>
</comment>
<feature type="binding site" evidence="9">
    <location>
        <position position="347"/>
    </location>
    <ligand>
        <name>phosphoenolpyruvate</name>
        <dbReference type="ChEBI" id="CHEBI:58702"/>
    </ligand>
</feature>
<evidence type="ECO:0000256" key="1">
    <source>
        <dbReference type="ARBA" id="ARBA00002174"/>
    </source>
</evidence>
<dbReference type="GO" id="GO:0005737">
    <property type="term" value="C:cytoplasm"/>
    <property type="evidence" value="ECO:0007669"/>
    <property type="project" value="UniProtKB-SubCell"/>
</dbReference>
<dbReference type="GO" id="GO:0003866">
    <property type="term" value="F:3-phosphoshikimate 1-carboxyvinyltransferase activity"/>
    <property type="evidence" value="ECO:0007669"/>
    <property type="project" value="UniProtKB-UniRule"/>
</dbReference>
<feature type="binding site" evidence="9">
    <location>
        <position position="389"/>
    </location>
    <ligand>
        <name>phosphoenolpyruvate</name>
        <dbReference type="ChEBI" id="CHEBI:58702"/>
    </ligand>
</feature>
<comment type="function">
    <text evidence="1 9">Catalyzes the transfer of the enolpyruvyl moiety of phosphoenolpyruvate (PEP) to the 5-hydroxyl of shikimate-3-phosphate (S3P) to produce enolpyruvyl shikimate-3-phosphate and inorganic phosphate.</text>
</comment>
<feature type="binding site" evidence="9">
    <location>
        <position position="24"/>
    </location>
    <ligand>
        <name>3-phosphoshikimate</name>
        <dbReference type="ChEBI" id="CHEBI:145989"/>
    </ligand>
</feature>
<dbReference type="InterPro" id="IPR023193">
    <property type="entry name" value="EPSP_synthase_CS"/>
</dbReference>
<feature type="binding site" evidence="9">
    <location>
        <position position="343"/>
    </location>
    <ligand>
        <name>3-phosphoshikimate</name>
        <dbReference type="ChEBI" id="CHEBI:145989"/>
    </ligand>
</feature>
<keyword evidence="4 9" id="KW-0963">Cytoplasm</keyword>
<dbReference type="FunFam" id="3.65.10.10:FF:000005">
    <property type="entry name" value="3-phosphoshikimate 1-carboxyvinyltransferase"/>
    <property type="match status" value="1"/>
</dbReference>
<dbReference type="PROSITE" id="PS00885">
    <property type="entry name" value="EPSP_SYNTHASE_2"/>
    <property type="match status" value="1"/>
</dbReference>
<proteinExistence type="inferred from homology"/>
<evidence type="ECO:0000256" key="6">
    <source>
        <dbReference type="ARBA" id="ARBA00022679"/>
    </source>
</evidence>
<dbReference type="GO" id="GO:0009423">
    <property type="term" value="P:chorismate biosynthetic process"/>
    <property type="evidence" value="ECO:0007669"/>
    <property type="project" value="UniProtKB-UniRule"/>
</dbReference>
<feature type="binding site" evidence="9">
    <location>
        <position position="168"/>
    </location>
    <ligand>
        <name>3-phosphoshikimate</name>
        <dbReference type="ChEBI" id="CHEBI:145989"/>
    </ligand>
</feature>
<evidence type="ECO:0000256" key="4">
    <source>
        <dbReference type="ARBA" id="ARBA00022490"/>
    </source>
</evidence>
<dbReference type="GO" id="GO:0009073">
    <property type="term" value="P:aromatic amino acid family biosynthetic process"/>
    <property type="evidence" value="ECO:0007669"/>
    <property type="project" value="UniProtKB-KW"/>
</dbReference>
<name>A0A5R9F508_9BACL</name>
<feature type="binding site" evidence="9">
    <location>
        <position position="28"/>
    </location>
    <ligand>
        <name>3-phosphoshikimate</name>
        <dbReference type="ChEBI" id="CHEBI:145989"/>
    </ligand>
</feature>
<gene>
    <name evidence="9 11" type="primary">aroA</name>
    <name evidence="11" type="ORF">FCL54_18080</name>
</gene>
<evidence type="ECO:0000313" key="11">
    <source>
        <dbReference type="EMBL" id="TLS35903.1"/>
    </source>
</evidence>
<dbReference type="CDD" id="cd01556">
    <property type="entry name" value="EPSP_synthase"/>
    <property type="match status" value="1"/>
</dbReference>